<dbReference type="EMBL" id="KQ245490">
    <property type="protein sequence ID" value="KNC73537.1"/>
    <property type="molecule type" value="Genomic_DNA"/>
</dbReference>
<name>A0A0L0F9Y6_9EUKA</name>
<keyword evidence="2" id="KW-1185">Reference proteome</keyword>
<proteinExistence type="predicted"/>
<dbReference type="Proteomes" id="UP000054560">
    <property type="component" value="Unassembled WGS sequence"/>
</dbReference>
<accession>A0A0L0F9Y6</accession>
<protein>
    <submittedName>
        <fullName evidence="1">Uncharacterized protein</fullName>
    </submittedName>
</protein>
<dbReference type="GeneID" id="25914408"/>
<sequence length="235" mass="27281">MEREKFSSVGDSFCTRKNDLPFCTRQESIIKDIMGISNMKLSGTGVCDYGQPILLHSKTQLYARLDFSDKWRDVENWQQTAETYGDTECSKTHNKLYDLHALYKIQPRATTYKQLDPLSDAFDITVKNASSLPSYYAPMQTEKLNDIHVPQRRRSSLLPEPRAGLLPRSTPEIVWQEDVKCCDRAVDWREFPCEEKKMARSRMKAKLVRKVNSLRVREANKVFLLHYATVKVPVR</sequence>
<gene>
    <name evidence="1" type="ORF">SARC_13904</name>
</gene>
<dbReference type="AlphaFoldDB" id="A0A0L0F9Y6"/>
<evidence type="ECO:0000313" key="1">
    <source>
        <dbReference type="EMBL" id="KNC73537.1"/>
    </source>
</evidence>
<reference evidence="1 2" key="1">
    <citation type="submission" date="2011-02" db="EMBL/GenBank/DDBJ databases">
        <title>The Genome Sequence of Sphaeroforma arctica JP610.</title>
        <authorList>
            <consortium name="The Broad Institute Genome Sequencing Platform"/>
            <person name="Russ C."/>
            <person name="Cuomo C."/>
            <person name="Young S.K."/>
            <person name="Zeng Q."/>
            <person name="Gargeya S."/>
            <person name="Alvarado L."/>
            <person name="Berlin A."/>
            <person name="Chapman S.B."/>
            <person name="Chen Z."/>
            <person name="Freedman E."/>
            <person name="Gellesch M."/>
            <person name="Goldberg J."/>
            <person name="Griggs A."/>
            <person name="Gujja S."/>
            <person name="Heilman E."/>
            <person name="Heiman D."/>
            <person name="Howarth C."/>
            <person name="Mehta T."/>
            <person name="Neiman D."/>
            <person name="Pearson M."/>
            <person name="Roberts A."/>
            <person name="Saif S."/>
            <person name="Shea T."/>
            <person name="Shenoy N."/>
            <person name="Sisk P."/>
            <person name="Stolte C."/>
            <person name="Sykes S."/>
            <person name="White J."/>
            <person name="Yandava C."/>
            <person name="Burger G."/>
            <person name="Gray M.W."/>
            <person name="Holland P.W.H."/>
            <person name="King N."/>
            <person name="Lang F.B.F."/>
            <person name="Roger A.J."/>
            <person name="Ruiz-Trillo I."/>
            <person name="Haas B."/>
            <person name="Nusbaum C."/>
            <person name="Birren B."/>
        </authorList>
    </citation>
    <scope>NUCLEOTIDE SEQUENCE [LARGE SCALE GENOMIC DNA]</scope>
    <source>
        <strain evidence="1 2">JP610</strain>
    </source>
</reference>
<evidence type="ECO:0000313" key="2">
    <source>
        <dbReference type="Proteomes" id="UP000054560"/>
    </source>
</evidence>
<organism evidence="1 2">
    <name type="scientific">Sphaeroforma arctica JP610</name>
    <dbReference type="NCBI Taxonomy" id="667725"/>
    <lineage>
        <taxon>Eukaryota</taxon>
        <taxon>Ichthyosporea</taxon>
        <taxon>Ichthyophonida</taxon>
        <taxon>Sphaeroforma</taxon>
    </lineage>
</organism>
<dbReference type="RefSeq" id="XP_014147439.1">
    <property type="nucleotide sequence ID" value="XM_014291964.1"/>
</dbReference>